<keyword evidence="8" id="KW-1185">Reference proteome</keyword>
<dbReference type="STRING" id="1160497.A0A1L9VKN2"/>
<protein>
    <recommendedName>
        <fullName evidence="6">FAD-binding domain-containing protein</fullName>
    </recommendedName>
</protein>
<dbReference type="PANTHER" id="PTHR13789:SF306">
    <property type="entry name" value="HYDROXYLASE, PUTATIVE-RELATED"/>
    <property type="match status" value="1"/>
</dbReference>
<dbReference type="GO" id="GO:0004497">
    <property type="term" value="F:monooxygenase activity"/>
    <property type="evidence" value="ECO:0007669"/>
    <property type="project" value="UniProtKB-KW"/>
</dbReference>
<dbReference type="PANTHER" id="PTHR13789">
    <property type="entry name" value="MONOOXYGENASE"/>
    <property type="match status" value="1"/>
</dbReference>
<dbReference type="InterPro" id="IPR036188">
    <property type="entry name" value="FAD/NAD-bd_sf"/>
</dbReference>
<name>A0A1L9VKN2_ASPGL</name>
<evidence type="ECO:0000256" key="4">
    <source>
        <dbReference type="ARBA" id="ARBA00023002"/>
    </source>
</evidence>
<dbReference type="VEuPathDB" id="FungiDB:ASPGLDRAFT_102763"/>
<dbReference type="AlphaFoldDB" id="A0A1L9VKN2"/>
<dbReference type="EMBL" id="KV878897">
    <property type="protein sequence ID" value="OJJ84442.1"/>
    <property type="molecule type" value="Genomic_DNA"/>
</dbReference>
<dbReference type="Pfam" id="PF01494">
    <property type="entry name" value="FAD_binding_3"/>
    <property type="match status" value="1"/>
</dbReference>
<reference evidence="8" key="1">
    <citation type="journal article" date="2017" name="Genome Biol.">
        <title>Comparative genomics reveals high biological diversity and specific adaptations in the industrially and medically important fungal genus Aspergillus.</title>
        <authorList>
            <person name="de Vries R.P."/>
            <person name="Riley R."/>
            <person name="Wiebenga A."/>
            <person name="Aguilar-Osorio G."/>
            <person name="Amillis S."/>
            <person name="Uchima C.A."/>
            <person name="Anderluh G."/>
            <person name="Asadollahi M."/>
            <person name="Askin M."/>
            <person name="Barry K."/>
            <person name="Battaglia E."/>
            <person name="Bayram O."/>
            <person name="Benocci T."/>
            <person name="Braus-Stromeyer S.A."/>
            <person name="Caldana C."/>
            <person name="Canovas D."/>
            <person name="Cerqueira G.C."/>
            <person name="Chen F."/>
            <person name="Chen W."/>
            <person name="Choi C."/>
            <person name="Clum A."/>
            <person name="Dos Santos R.A."/>
            <person name="Damasio A.R."/>
            <person name="Diallinas G."/>
            <person name="Emri T."/>
            <person name="Fekete E."/>
            <person name="Flipphi M."/>
            <person name="Freyberg S."/>
            <person name="Gallo A."/>
            <person name="Gournas C."/>
            <person name="Habgood R."/>
            <person name="Hainaut M."/>
            <person name="Harispe M.L."/>
            <person name="Henrissat B."/>
            <person name="Hilden K.S."/>
            <person name="Hope R."/>
            <person name="Hossain A."/>
            <person name="Karabika E."/>
            <person name="Karaffa L."/>
            <person name="Karanyi Z."/>
            <person name="Krasevec N."/>
            <person name="Kuo A."/>
            <person name="Kusch H."/>
            <person name="LaButti K."/>
            <person name="Lagendijk E.L."/>
            <person name="Lapidus A."/>
            <person name="Levasseur A."/>
            <person name="Lindquist E."/>
            <person name="Lipzen A."/>
            <person name="Logrieco A.F."/>
            <person name="MacCabe A."/>
            <person name="Maekelae M.R."/>
            <person name="Malavazi I."/>
            <person name="Melin P."/>
            <person name="Meyer V."/>
            <person name="Mielnichuk N."/>
            <person name="Miskei M."/>
            <person name="Molnar A.P."/>
            <person name="Mule G."/>
            <person name="Ngan C.Y."/>
            <person name="Orejas M."/>
            <person name="Orosz E."/>
            <person name="Ouedraogo J.P."/>
            <person name="Overkamp K.M."/>
            <person name="Park H.-S."/>
            <person name="Perrone G."/>
            <person name="Piumi F."/>
            <person name="Punt P.J."/>
            <person name="Ram A.F."/>
            <person name="Ramon A."/>
            <person name="Rauscher S."/>
            <person name="Record E."/>
            <person name="Riano-Pachon D.M."/>
            <person name="Robert V."/>
            <person name="Roehrig J."/>
            <person name="Ruller R."/>
            <person name="Salamov A."/>
            <person name="Salih N.S."/>
            <person name="Samson R.A."/>
            <person name="Sandor E."/>
            <person name="Sanguinetti M."/>
            <person name="Schuetze T."/>
            <person name="Sepcic K."/>
            <person name="Shelest E."/>
            <person name="Sherlock G."/>
            <person name="Sophianopoulou V."/>
            <person name="Squina F.M."/>
            <person name="Sun H."/>
            <person name="Susca A."/>
            <person name="Todd R.B."/>
            <person name="Tsang A."/>
            <person name="Unkles S.E."/>
            <person name="van de Wiele N."/>
            <person name="van Rossen-Uffink D."/>
            <person name="Oliveira J.V."/>
            <person name="Vesth T.C."/>
            <person name="Visser J."/>
            <person name="Yu J.-H."/>
            <person name="Zhou M."/>
            <person name="Andersen M.R."/>
            <person name="Archer D.B."/>
            <person name="Baker S.E."/>
            <person name="Benoit I."/>
            <person name="Brakhage A.A."/>
            <person name="Braus G.H."/>
            <person name="Fischer R."/>
            <person name="Frisvad J.C."/>
            <person name="Goldman G.H."/>
            <person name="Houbraken J."/>
            <person name="Oakley B."/>
            <person name="Pocsi I."/>
            <person name="Scazzocchio C."/>
            <person name="Seiboth B."/>
            <person name="vanKuyk P.A."/>
            <person name="Wortman J."/>
            <person name="Dyer P.S."/>
            <person name="Grigoriev I.V."/>
        </authorList>
    </citation>
    <scope>NUCLEOTIDE SEQUENCE [LARGE SCALE GENOMIC DNA]</scope>
    <source>
        <strain evidence="8">CBS 516.65</strain>
    </source>
</reference>
<keyword evidence="4" id="KW-0560">Oxidoreductase</keyword>
<evidence type="ECO:0000256" key="3">
    <source>
        <dbReference type="ARBA" id="ARBA00022827"/>
    </source>
</evidence>
<sequence>VVDMIPKTPRWPLLVTGPLKSWSSPQKNVVLMGDAAHSMVNHMAQGAATSMEDGAFLAKCIGAVVQGKLSLQEAITLYEVERIPKAFLKQQISFLNGAIWHLPGGPKQQARDAAMAPELEGKYQVRSSNIYGDPQTVLDVYGYDAEAHAEEALAHFTNGEKAVYPGTGIVPGLEEKYMGWFMKLPANQ</sequence>
<feature type="non-terminal residue" evidence="7">
    <location>
        <position position="188"/>
    </location>
</feature>
<dbReference type="RefSeq" id="XP_022401140.1">
    <property type="nucleotide sequence ID" value="XM_022539431.1"/>
</dbReference>
<keyword evidence="2" id="KW-0285">Flavoprotein</keyword>
<dbReference type="SUPFAM" id="SSF51905">
    <property type="entry name" value="FAD/NAD(P)-binding domain"/>
    <property type="match status" value="1"/>
</dbReference>
<dbReference type="InterPro" id="IPR002938">
    <property type="entry name" value="FAD-bd"/>
</dbReference>
<comment type="similarity">
    <text evidence="1">Belongs to the paxM FAD-dependent monooxygenase family.</text>
</comment>
<gene>
    <name evidence="7" type="ORF">ASPGLDRAFT_102763</name>
</gene>
<evidence type="ECO:0000256" key="5">
    <source>
        <dbReference type="ARBA" id="ARBA00023033"/>
    </source>
</evidence>
<proteinExistence type="inferred from homology"/>
<feature type="domain" description="FAD-binding" evidence="6">
    <location>
        <begin position="28"/>
        <end position="84"/>
    </location>
</feature>
<organism evidence="7 8">
    <name type="scientific">Aspergillus glaucus CBS 516.65</name>
    <dbReference type="NCBI Taxonomy" id="1160497"/>
    <lineage>
        <taxon>Eukaryota</taxon>
        <taxon>Fungi</taxon>
        <taxon>Dikarya</taxon>
        <taxon>Ascomycota</taxon>
        <taxon>Pezizomycotina</taxon>
        <taxon>Eurotiomycetes</taxon>
        <taxon>Eurotiomycetidae</taxon>
        <taxon>Eurotiales</taxon>
        <taxon>Aspergillaceae</taxon>
        <taxon>Aspergillus</taxon>
        <taxon>Aspergillus subgen. Aspergillus</taxon>
    </lineage>
</organism>
<evidence type="ECO:0000256" key="2">
    <source>
        <dbReference type="ARBA" id="ARBA00022630"/>
    </source>
</evidence>
<evidence type="ECO:0000313" key="8">
    <source>
        <dbReference type="Proteomes" id="UP000184300"/>
    </source>
</evidence>
<dbReference type="GO" id="GO:0071949">
    <property type="term" value="F:FAD binding"/>
    <property type="evidence" value="ECO:0007669"/>
    <property type="project" value="InterPro"/>
</dbReference>
<keyword evidence="5" id="KW-0503">Monooxygenase</keyword>
<dbReference type="InterPro" id="IPR050493">
    <property type="entry name" value="FAD-dep_Monooxygenase_BioMet"/>
</dbReference>
<dbReference type="Gene3D" id="3.50.50.60">
    <property type="entry name" value="FAD/NAD(P)-binding domain"/>
    <property type="match status" value="1"/>
</dbReference>
<dbReference type="Proteomes" id="UP000184300">
    <property type="component" value="Unassembled WGS sequence"/>
</dbReference>
<feature type="non-terminal residue" evidence="7">
    <location>
        <position position="1"/>
    </location>
</feature>
<accession>A0A1L9VKN2</accession>
<dbReference type="OrthoDB" id="420606at2759"/>
<evidence type="ECO:0000256" key="1">
    <source>
        <dbReference type="ARBA" id="ARBA00007992"/>
    </source>
</evidence>
<evidence type="ECO:0000259" key="6">
    <source>
        <dbReference type="Pfam" id="PF01494"/>
    </source>
</evidence>
<dbReference type="GeneID" id="34455692"/>
<keyword evidence="3" id="KW-0274">FAD</keyword>
<evidence type="ECO:0000313" key="7">
    <source>
        <dbReference type="EMBL" id="OJJ84442.1"/>
    </source>
</evidence>